<gene>
    <name evidence="1" type="ORF">CTER_1515</name>
</gene>
<reference evidence="1 2" key="1">
    <citation type="journal article" date="2013" name="Genome Announc.">
        <title>Draft Genome Sequence of the Cellulolytic, Mesophilic, Anaerobic Bacterium Clostridium termitidis Strain CT1112 (DSM 5398).</title>
        <authorList>
            <person name="Lal S."/>
            <person name="Ramachandran U."/>
            <person name="Zhang X."/>
            <person name="Munir R."/>
            <person name="Sparling R."/>
            <person name="Levin D.B."/>
        </authorList>
    </citation>
    <scope>NUCLEOTIDE SEQUENCE [LARGE SCALE GENOMIC DNA]</scope>
    <source>
        <strain evidence="1 2">CT1112</strain>
    </source>
</reference>
<evidence type="ECO:0000313" key="2">
    <source>
        <dbReference type="Proteomes" id="UP000014155"/>
    </source>
</evidence>
<sequence>MEKNFKLKYGFNLKELAVFINSSDILHLKIENGRIIGNLCEINLPQEISQKIVTYFSQSVYQYSLNDIKYKFERNQFRLIYKPIPIMKTGEMLLPLKTLLYYTYYRIQRDIYHNLIKELEADNGIFHNKLTDELVDRIYENINNKKIKCMKHYYIKNCGSKLKEREIDVLCLYEDTVYLIECKDVDAPFEPFGIFNDNRELKSFLKILREKILAVDKQRESYCNLFGSKISNVKGIIVYREFNGKIIEEMETDLQVLTEHRFMKFFDN</sequence>
<protein>
    <submittedName>
        <fullName evidence="1">Uncharacterized protein</fullName>
    </submittedName>
</protein>
<dbReference type="AlphaFoldDB" id="S0FLA5"/>
<evidence type="ECO:0000313" key="1">
    <source>
        <dbReference type="EMBL" id="EMS72677.1"/>
    </source>
</evidence>
<dbReference type="PATRIC" id="fig|1195236.3.peg.1841"/>
<comment type="caution">
    <text evidence="1">The sequence shown here is derived from an EMBL/GenBank/DDBJ whole genome shotgun (WGS) entry which is preliminary data.</text>
</comment>
<dbReference type="RefSeq" id="WP_004624938.1">
    <property type="nucleotide sequence ID" value="NZ_AORV01000026.1"/>
</dbReference>
<dbReference type="EMBL" id="AORV01000026">
    <property type="protein sequence ID" value="EMS72677.1"/>
    <property type="molecule type" value="Genomic_DNA"/>
</dbReference>
<organism evidence="1 2">
    <name type="scientific">Ruminiclostridium cellobioparum subsp. termitidis CT1112</name>
    <dbReference type="NCBI Taxonomy" id="1195236"/>
    <lineage>
        <taxon>Bacteria</taxon>
        <taxon>Bacillati</taxon>
        <taxon>Bacillota</taxon>
        <taxon>Clostridia</taxon>
        <taxon>Eubacteriales</taxon>
        <taxon>Oscillospiraceae</taxon>
        <taxon>Ruminiclostridium</taxon>
    </lineage>
</organism>
<keyword evidence="2" id="KW-1185">Reference proteome</keyword>
<dbReference type="Proteomes" id="UP000014155">
    <property type="component" value="Unassembled WGS sequence"/>
</dbReference>
<accession>S0FLA5</accession>
<proteinExistence type="predicted"/>
<dbReference type="STRING" id="1195236.CTER_1515"/>
<name>S0FLA5_RUMCE</name>